<evidence type="ECO:0000313" key="2">
    <source>
        <dbReference type="EMBL" id="EMI20101.1"/>
    </source>
</evidence>
<organism evidence="2 3">
    <name type="scientific">Rhodopirellula maiorica SM1</name>
    <dbReference type="NCBI Taxonomy" id="1265738"/>
    <lineage>
        <taxon>Bacteria</taxon>
        <taxon>Pseudomonadati</taxon>
        <taxon>Planctomycetota</taxon>
        <taxon>Planctomycetia</taxon>
        <taxon>Pirellulales</taxon>
        <taxon>Pirellulaceae</taxon>
        <taxon>Novipirellula</taxon>
    </lineage>
</organism>
<protein>
    <submittedName>
        <fullName evidence="2">Plasmid stabilization system</fullName>
    </submittedName>
</protein>
<dbReference type="EMBL" id="ANOG01000428">
    <property type="protein sequence ID" value="EMI20101.1"/>
    <property type="molecule type" value="Genomic_DNA"/>
</dbReference>
<sequence length="86" mass="9583">MYIADGSIDAALRFLQRAEQTIKGLALFPESGAPFVTSVPDLAGVRTKLVKDFQNHVVFYIERDDSIEVVRVLRGGQDMDVEITKN</sequence>
<evidence type="ECO:0000313" key="3">
    <source>
        <dbReference type="Proteomes" id="UP000011991"/>
    </source>
</evidence>
<keyword evidence="3" id="KW-1185">Reference proteome</keyword>
<dbReference type="Proteomes" id="UP000011991">
    <property type="component" value="Unassembled WGS sequence"/>
</dbReference>
<dbReference type="InterPro" id="IPR007712">
    <property type="entry name" value="RelE/ParE_toxin"/>
</dbReference>
<dbReference type="Pfam" id="PF05016">
    <property type="entry name" value="ParE_toxin"/>
    <property type="match status" value="1"/>
</dbReference>
<dbReference type="PATRIC" id="fig|1265738.3.peg.2978"/>
<dbReference type="Gene3D" id="3.30.2310.20">
    <property type="entry name" value="RelE-like"/>
    <property type="match status" value="1"/>
</dbReference>
<comment type="caution">
    <text evidence="2">The sequence shown here is derived from an EMBL/GenBank/DDBJ whole genome shotgun (WGS) entry which is preliminary data.</text>
</comment>
<dbReference type="AlphaFoldDB" id="M5RLM0"/>
<dbReference type="OrthoDB" id="276174at2"/>
<keyword evidence="1" id="KW-1277">Toxin-antitoxin system</keyword>
<evidence type="ECO:0000256" key="1">
    <source>
        <dbReference type="ARBA" id="ARBA00022649"/>
    </source>
</evidence>
<gene>
    <name evidence="2" type="ORF">RMSM_02981</name>
</gene>
<accession>M5RLM0</accession>
<proteinExistence type="predicted"/>
<dbReference type="InterPro" id="IPR035093">
    <property type="entry name" value="RelE/ParE_toxin_dom_sf"/>
</dbReference>
<reference evidence="2 3" key="1">
    <citation type="journal article" date="2013" name="Mar. Genomics">
        <title>Expression of sulfatases in Rhodopirellula baltica and the diversity of sulfatases in the genus Rhodopirellula.</title>
        <authorList>
            <person name="Wegner C.E."/>
            <person name="Richter-Heitmann T."/>
            <person name="Klindworth A."/>
            <person name="Klockow C."/>
            <person name="Richter M."/>
            <person name="Achstetter T."/>
            <person name="Glockner F.O."/>
            <person name="Harder J."/>
        </authorList>
    </citation>
    <scope>NUCLEOTIDE SEQUENCE [LARGE SCALE GENOMIC DNA]</scope>
    <source>
        <strain evidence="2 3">SM1</strain>
    </source>
</reference>
<name>M5RLM0_9BACT</name>